<evidence type="ECO:0000256" key="3">
    <source>
        <dbReference type="ARBA" id="ARBA00022692"/>
    </source>
</evidence>
<keyword evidence="2" id="KW-1003">Cell membrane</keyword>
<protein>
    <recommendedName>
        <fullName evidence="10">ABC transporter, permease protein</fullName>
    </recommendedName>
</protein>
<dbReference type="PANTHER" id="PTHR30572">
    <property type="entry name" value="MEMBRANE COMPONENT OF TRANSPORTER-RELATED"/>
    <property type="match status" value="1"/>
</dbReference>
<evidence type="ECO:0000256" key="6">
    <source>
        <dbReference type="SAM" id="Phobius"/>
    </source>
</evidence>
<evidence type="ECO:0008006" key="10">
    <source>
        <dbReference type="Google" id="ProtNLM"/>
    </source>
</evidence>
<evidence type="ECO:0000256" key="4">
    <source>
        <dbReference type="ARBA" id="ARBA00022989"/>
    </source>
</evidence>
<name>A0A6J4JYH2_9SPHI</name>
<feature type="transmembrane region" description="Helical" evidence="6">
    <location>
        <begin position="800"/>
        <end position="821"/>
    </location>
</feature>
<dbReference type="Pfam" id="PF02687">
    <property type="entry name" value="FtsX"/>
    <property type="match status" value="2"/>
</dbReference>
<organism evidence="9">
    <name type="scientific">uncultured Cytophagales bacterium</name>
    <dbReference type="NCBI Taxonomy" id="158755"/>
    <lineage>
        <taxon>Bacteria</taxon>
        <taxon>Pseudomonadati</taxon>
        <taxon>Bacteroidota</taxon>
        <taxon>Sphingobacteriia</taxon>
        <taxon>Sphingobacteriales</taxon>
        <taxon>environmental samples</taxon>
    </lineage>
</organism>
<feature type="transmembrane region" description="Helical" evidence="6">
    <location>
        <begin position="376"/>
        <end position="397"/>
    </location>
</feature>
<dbReference type="AlphaFoldDB" id="A0A6J4JYH2"/>
<dbReference type="InterPro" id="IPR003838">
    <property type="entry name" value="ABC3_permease_C"/>
</dbReference>
<sequence>MADPNVPAPPDWMDRLLAWLLPHDVLEEVLGDLHEVFHRQVPEKGLAPAKRAYLLRALPYLRLYYLKRKSRTYAYPKPLFTDMLRNYLTITFRTLARNKVYSGINILGLSIGLAAAMLILLYTKDEASYDRFHENGPRIYRIVTKNFNPDGSLAGMGGNTGWLEGHAFGEAIPEITSFVRLRPGFMDLKRGTAVEGQPLFLVDPAFFSVFSFPLLSGNPRTALTEPHSAVISEEMAQKQFGTTQALGKTLLFKEDGGAFTPYTVTGVAKGCPQNSSIRFDVLLPLIATREQMDNKENWGSAFLNTFVLLGPGVQVPAVEAKMRRVYEADTREIKQVWAEKYGHRMTTRHLLQPFTDMHLSGDFTANNGLTDSSKPVYSYILTGIAAFILLIASINFVNLTVARSVKRAKEIGIRKAIGGGRRQLLLQFLGESYLLSGVAFALALLLAQYSLPLFNEVSGKVLALSYLLDWQLVAAYLGLYLLTGLLAGFYPALVLSGFDPVQTLYRRVQLSGKHYLQKSLVVVQFALASFLIIAMLTVSDQFNYLVSKDLGYDDGHVISAFKGDLSHRQAALLKDELLKHPAILETATKNEGQSVTSAKVNGDTKLQFTYETIDEAYLPLFRIPVVRGRNFSPRFPSDSAQSVLVNETFAKEAGWKEPIGQTVDFHFQRKKYTVVGVVKDHHYLALDRKIGPQVFTMNPSNPRNRVLVRIRPGTETASVKHLEKTFRKLFPMSTYFYRFKDEENRLNYQAEARWKKIVTFGAAFTIFISCIGLFGMVALSAERRTKEIGIRKVMGSSIAGLVRLLTWDFVKLVGASFVFAFPAAWFALHRWLENYPYRTPLSGWLFALTAVLTLAVALFTVSFQSIKAALTNPARSLKSE</sequence>
<comment type="subcellular location">
    <subcellularLocation>
        <location evidence="1">Cell membrane</location>
        <topology evidence="1">Multi-pass membrane protein</topology>
    </subcellularLocation>
</comment>
<proteinExistence type="predicted"/>
<feature type="transmembrane region" description="Helical" evidence="6">
    <location>
        <begin position="424"/>
        <end position="450"/>
    </location>
</feature>
<feature type="domain" description="ABC3 transporter permease C-terminal" evidence="7">
    <location>
        <begin position="761"/>
        <end position="872"/>
    </location>
</feature>
<feature type="domain" description="ABC3 transporter permease C-terminal" evidence="7">
    <location>
        <begin position="384"/>
        <end position="498"/>
    </location>
</feature>
<gene>
    <name evidence="9" type="ORF">AVDCRST_MAG56-4567</name>
</gene>
<keyword evidence="4 6" id="KW-1133">Transmembrane helix</keyword>
<feature type="transmembrane region" description="Helical" evidence="6">
    <location>
        <begin position="757"/>
        <end position="779"/>
    </location>
</feature>
<keyword evidence="5 6" id="KW-0472">Membrane</keyword>
<dbReference type="PANTHER" id="PTHR30572:SF18">
    <property type="entry name" value="ABC-TYPE MACROLIDE FAMILY EXPORT SYSTEM PERMEASE COMPONENT 2"/>
    <property type="match status" value="1"/>
</dbReference>
<feature type="transmembrane region" description="Helical" evidence="6">
    <location>
        <begin position="519"/>
        <end position="538"/>
    </location>
</feature>
<dbReference type="NCBIfam" id="NF038404">
    <property type="entry name" value="perm_prefix_2"/>
    <property type="match status" value="1"/>
</dbReference>
<dbReference type="EMBL" id="CADCTQ010000383">
    <property type="protein sequence ID" value="CAA9290984.1"/>
    <property type="molecule type" value="Genomic_DNA"/>
</dbReference>
<dbReference type="GO" id="GO:0005886">
    <property type="term" value="C:plasma membrane"/>
    <property type="evidence" value="ECO:0007669"/>
    <property type="project" value="UniProtKB-SubCell"/>
</dbReference>
<accession>A0A6J4JYH2</accession>
<reference evidence="9" key="1">
    <citation type="submission" date="2020-02" db="EMBL/GenBank/DDBJ databases">
        <authorList>
            <person name="Meier V. D."/>
        </authorList>
    </citation>
    <scope>NUCLEOTIDE SEQUENCE</scope>
    <source>
        <strain evidence="9">AVDCRST_MAG56</strain>
    </source>
</reference>
<dbReference type="InterPro" id="IPR025857">
    <property type="entry name" value="MacB_PCD"/>
</dbReference>
<feature type="transmembrane region" description="Helical" evidence="6">
    <location>
        <begin position="100"/>
        <end position="122"/>
    </location>
</feature>
<dbReference type="InterPro" id="IPR047699">
    <property type="entry name" value="Permease_put_prefix"/>
</dbReference>
<feature type="transmembrane region" description="Helical" evidence="6">
    <location>
        <begin position="841"/>
        <end position="861"/>
    </location>
</feature>
<feature type="domain" description="MacB-like periplasmic core" evidence="8">
    <location>
        <begin position="102"/>
        <end position="324"/>
    </location>
</feature>
<evidence type="ECO:0000256" key="2">
    <source>
        <dbReference type="ARBA" id="ARBA00022475"/>
    </source>
</evidence>
<evidence type="ECO:0000259" key="8">
    <source>
        <dbReference type="Pfam" id="PF12704"/>
    </source>
</evidence>
<evidence type="ECO:0000259" key="7">
    <source>
        <dbReference type="Pfam" id="PF02687"/>
    </source>
</evidence>
<dbReference type="InterPro" id="IPR050250">
    <property type="entry name" value="Macrolide_Exporter_MacB"/>
</dbReference>
<evidence type="ECO:0000256" key="5">
    <source>
        <dbReference type="ARBA" id="ARBA00023136"/>
    </source>
</evidence>
<dbReference type="Pfam" id="PF12704">
    <property type="entry name" value="MacB_PCD"/>
    <property type="match status" value="2"/>
</dbReference>
<feature type="transmembrane region" description="Helical" evidence="6">
    <location>
        <begin position="470"/>
        <end position="498"/>
    </location>
</feature>
<dbReference type="GO" id="GO:0022857">
    <property type="term" value="F:transmembrane transporter activity"/>
    <property type="evidence" value="ECO:0007669"/>
    <property type="project" value="TreeGrafter"/>
</dbReference>
<evidence type="ECO:0000256" key="1">
    <source>
        <dbReference type="ARBA" id="ARBA00004651"/>
    </source>
</evidence>
<feature type="domain" description="MacB-like periplasmic core" evidence="8">
    <location>
        <begin position="527"/>
        <end position="720"/>
    </location>
</feature>
<keyword evidence="3 6" id="KW-0812">Transmembrane</keyword>
<evidence type="ECO:0000313" key="9">
    <source>
        <dbReference type="EMBL" id="CAA9290984.1"/>
    </source>
</evidence>